<dbReference type="InterPro" id="IPR004263">
    <property type="entry name" value="Exostosin"/>
</dbReference>
<evidence type="ECO:0000256" key="4">
    <source>
        <dbReference type="ARBA" id="ARBA00022968"/>
    </source>
</evidence>
<keyword evidence="8" id="KW-1185">Reference proteome</keyword>
<evidence type="ECO:0000313" key="7">
    <source>
        <dbReference type="EMBL" id="KAK4477460.1"/>
    </source>
</evidence>
<dbReference type="InterPro" id="IPR040911">
    <property type="entry name" value="Exostosin_GT47"/>
</dbReference>
<dbReference type="Proteomes" id="UP001291926">
    <property type="component" value="Unassembled WGS sequence"/>
</dbReference>
<accession>A0ABR0CL92</accession>
<name>A0ABR0CL92_9LAMI</name>
<comment type="caution">
    <text evidence="7">The sequence shown here is derived from an EMBL/GenBank/DDBJ whole genome shotgun (WGS) entry which is preliminary data.</text>
</comment>
<keyword evidence="3" id="KW-0328">Glycosyltransferase</keyword>
<sequence length="284" mass="33565">MEPESATAFYIPFYAGLAVGKHLWMNDTSKRDWHCKMMLKWVKTQEYWKKSNGSDHFMSIGRITWDFRRLTDPGKIWGSTFLNMKSMQNVTRFIIEKAPGDAHDVSVPYPTGFHPKTKDNLIDWQNFVRRYNRSSLFTFIGATRNWVNNDFRGLLLNYCYNESDSCRLVDCSEIDFRLYGGRFDPGFFWKRTAYDQYEWFLPVEPKSYSVFINHEEVRNGTSIKEVLMRYNKEEIRKMREKVIETIPRIIYAKTNGGGIGDFKDAFDIAFDGVMEKIKEGKEWV</sequence>
<dbReference type="EMBL" id="JAYDYQ010002688">
    <property type="protein sequence ID" value="KAK4477460.1"/>
    <property type="molecule type" value="Genomic_DNA"/>
</dbReference>
<evidence type="ECO:0000256" key="1">
    <source>
        <dbReference type="ARBA" id="ARBA00004323"/>
    </source>
</evidence>
<dbReference type="PANTHER" id="PTHR11062">
    <property type="entry name" value="EXOSTOSIN HEPARAN SULFATE GLYCOSYLTRANSFERASE -RELATED"/>
    <property type="match status" value="1"/>
</dbReference>
<dbReference type="PANTHER" id="PTHR11062:SF220">
    <property type="entry name" value="XYLOGLUCAN GALACTOSYLTRANSFERASE XLT2-LIKE"/>
    <property type="match status" value="1"/>
</dbReference>
<keyword evidence="4" id="KW-0735">Signal-anchor</keyword>
<feature type="domain" description="Exostosin GT47" evidence="6">
    <location>
        <begin position="2"/>
        <end position="173"/>
    </location>
</feature>
<reference evidence="7 8" key="1">
    <citation type="journal article" date="2023" name="bioRxiv">
        <title>Genome report: Whole genome sequence and annotation of Penstemon davidsonii.</title>
        <authorList>
            <person name="Ostevik K.L."/>
            <person name="Alabady M."/>
            <person name="Zhang M."/>
            <person name="Rausher M.D."/>
        </authorList>
    </citation>
    <scope>NUCLEOTIDE SEQUENCE [LARGE SCALE GENOMIC DNA]</scope>
    <source>
        <strain evidence="7">DNT005</strain>
        <tissue evidence="7">Whole leaf</tissue>
    </source>
</reference>
<comment type="subcellular location">
    <subcellularLocation>
        <location evidence="1">Golgi apparatus membrane</location>
        <topology evidence="1">Single-pass type II membrane protein</topology>
    </subcellularLocation>
</comment>
<keyword evidence="4" id="KW-0812">Transmembrane</keyword>
<organism evidence="7 8">
    <name type="scientific">Penstemon davidsonii</name>
    <dbReference type="NCBI Taxonomy" id="160366"/>
    <lineage>
        <taxon>Eukaryota</taxon>
        <taxon>Viridiplantae</taxon>
        <taxon>Streptophyta</taxon>
        <taxon>Embryophyta</taxon>
        <taxon>Tracheophyta</taxon>
        <taxon>Spermatophyta</taxon>
        <taxon>Magnoliopsida</taxon>
        <taxon>eudicotyledons</taxon>
        <taxon>Gunneridae</taxon>
        <taxon>Pentapetalae</taxon>
        <taxon>asterids</taxon>
        <taxon>lamiids</taxon>
        <taxon>Lamiales</taxon>
        <taxon>Plantaginaceae</taxon>
        <taxon>Cheloneae</taxon>
        <taxon>Penstemon</taxon>
    </lineage>
</organism>
<proteinExistence type="inferred from homology"/>
<evidence type="ECO:0000313" key="8">
    <source>
        <dbReference type="Proteomes" id="UP001291926"/>
    </source>
</evidence>
<evidence type="ECO:0000259" key="6">
    <source>
        <dbReference type="Pfam" id="PF03016"/>
    </source>
</evidence>
<evidence type="ECO:0000256" key="2">
    <source>
        <dbReference type="ARBA" id="ARBA00010271"/>
    </source>
</evidence>
<protein>
    <recommendedName>
        <fullName evidence="6">Exostosin GT47 domain-containing protein</fullName>
    </recommendedName>
</protein>
<keyword evidence="5" id="KW-0333">Golgi apparatus</keyword>
<gene>
    <name evidence="7" type="ORF">RD792_016683</name>
</gene>
<evidence type="ECO:0000256" key="3">
    <source>
        <dbReference type="ARBA" id="ARBA00022676"/>
    </source>
</evidence>
<evidence type="ECO:0000256" key="5">
    <source>
        <dbReference type="ARBA" id="ARBA00023034"/>
    </source>
</evidence>
<keyword evidence="3" id="KW-0808">Transferase</keyword>
<comment type="similarity">
    <text evidence="2">Belongs to the glycosyltransferase 47 family.</text>
</comment>
<dbReference type="Pfam" id="PF03016">
    <property type="entry name" value="Exostosin_GT47"/>
    <property type="match status" value="1"/>
</dbReference>